<keyword evidence="8 12" id="KW-1133">Transmembrane helix</keyword>
<feature type="transmembrane region" description="Helical" evidence="12">
    <location>
        <begin position="100"/>
        <end position="122"/>
    </location>
</feature>
<evidence type="ECO:0000256" key="7">
    <source>
        <dbReference type="ARBA" id="ARBA00022949"/>
    </source>
</evidence>
<keyword evidence="11 12" id="KW-0407">Ion channel</keyword>
<accession>A0A7E4VTA3</accession>
<dbReference type="GO" id="GO:0005886">
    <property type="term" value="C:plasma membrane"/>
    <property type="evidence" value="ECO:0007669"/>
    <property type="project" value="UniProtKB-SubCell"/>
</dbReference>
<dbReference type="InterPro" id="IPR000990">
    <property type="entry name" value="Innexin"/>
</dbReference>
<sequence length="470" mass="54010">MLGIPFLTTYINKVVKVQDVADSVDWLNYYVTSILLGSFAFAISAKQYFGKPIQCWTPQEFGGGWNEYTHDYCFINNMYGVPMNESIPDDLQSRGDHMSYYRWVPVMLALQSVLFFLPNYIWNCLHKKTSVNPRTYVHDIRKCDSLSGEDRDKAIEAVARHIDETLLNFDPHYSQTTLFTGWKATFLYLGIKFLYLVNALGQLVLLNEFLGGSYLSWGFTTLMDVVQGKPWVESELFPRVIMCDFTVRRLANWQRYTVQCVVMMNMINEKLYFFLYWWLLLLAASTLVNFVYYFFSLLVPYFRAQFIWRNVNKSDPTIAHLRRDEFAGFVNRYLCPDGVLLLNFVRQHVGGRTTFDLLNNLIHIYKARLGSSIESSPTLLKGYRNDNYKKNLEEHMPTYKPTGYGPSGLAPPYPGQNDSSDMDFIDNQATLPMSQAIQRTPVRPAMRGTPSAPSENLYASAPSGATSSNV</sequence>
<keyword evidence="4" id="KW-1003">Cell membrane</keyword>
<keyword evidence="3 12" id="KW-0813">Transport</keyword>
<dbReference type="PANTHER" id="PTHR11893:SF20">
    <property type="entry name" value="INNEXIN-3"/>
    <property type="match status" value="1"/>
</dbReference>
<organism evidence="14 15">
    <name type="scientific">Panagrellus redivivus</name>
    <name type="common">Microworm</name>
    <dbReference type="NCBI Taxonomy" id="6233"/>
    <lineage>
        <taxon>Eukaryota</taxon>
        <taxon>Metazoa</taxon>
        <taxon>Ecdysozoa</taxon>
        <taxon>Nematoda</taxon>
        <taxon>Chromadorea</taxon>
        <taxon>Rhabditida</taxon>
        <taxon>Tylenchina</taxon>
        <taxon>Panagrolaimomorpha</taxon>
        <taxon>Panagrolaimoidea</taxon>
        <taxon>Panagrolaimidae</taxon>
        <taxon>Panagrellus</taxon>
    </lineage>
</organism>
<dbReference type="GO" id="GO:0034220">
    <property type="term" value="P:monoatomic ion transmembrane transport"/>
    <property type="evidence" value="ECO:0007669"/>
    <property type="project" value="UniProtKB-KW"/>
</dbReference>
<keyword evidence="10 12" id="KW-0472">Membrane</keyword>
<feature type="compositionally biased region" description="Polar residues" evidence="13">
    <location>
        <begin position="427"/>
        <end position="438"/>
    </location>
</feature>
<evidence type="ECO:0000256" key="8">
    <source>
        <dbReference type="ARBA" id="ARBA00022989"/>
    </source>
</evidence>
<name>A0A7E4VTA3_PANRE</name>
<dbReference type="AlphaFoldDB" id="A0A7E4VTA3"/>
<evidence type="ECO:0000256" key="3">
    <source>
        <dbReference type="ARBA" id="ARBA00022448"/>
    </source>
</evidence>
<evidence type="ECO:0000256" key="9">
    <source>
        <dbReference type="ARBA" id="ARBA00023065"/>
    </source>
</evidence>
<reference evidence="15" key="2">
    <citation type="submission" date="2020-10" db="UniProtKB">
        <authorList>
            <consortium name="WormBaseParasite"/>
        </authorList>
    </citation>
    <scope>IDENTIFICATION</scope>
</reference>
<dbReference type="Pfam" id="PF00876">
    <property type="entry name" value="Innexin"/>
    <property type="match status" value="1"/>
</dbReference>
<evidence type="ECO:0000256" key="6">
    <source>
        <dbReference type="ARBA" id="ARBA00022868"/>
    </source>
</evidence>
<keyword evidence="5 12" id="KW-0812">Transmembrane</keyword>
<evidence type="ECO:0000256" key="1">
    <source>
        <dbReference type="ARBA" id="ARBA00004610"/>
    </source>
</evidence>
<comment type="subcellular location">
    <subcellularLocation>
        <location evidence="1">Cell junction</location>
        <location evidence="1">Gap junction</location>
    </subcellularLocation>
    <subcellularLocation>
        <location evidence="2 12">Cell membrane</location>
        <topology evidence="2 12">Multi-pass membrane protein</topology>
    </subcellularLocation>
</comment>
<comment type="function">
    <text evidence="12">Structural component of the gap junctions.</text>
</comment>
<proteinExistence type="inferred from homology"/>
<gene>
    <name evidence="12" type="primary">inx</name>
</gene>
<dbReference type="PRINTS" id="PR01262">
    <property type="entry name" value="INNEXIN"/>
</dbReference>
<evidence type="ECO:0000313" key="15">
    <source>
        <dbReference type="WBParaSite" id="Pan_g3120.t1"/>
    </source>
</evidence>
<keyword evidence="6" id="KW-0303">Gap junction</keyword>
<reference evidence="14" key="1">
    <citation type="journal article" date="2013" name="Genetics">
        <title>The draft genome and transcriptome of Panagrellus redivivus are shaped by the harsh demands of a free-living lifestyle.</title>
        <authorList>
            <person name="Srinivasan J."/>
            <person name="Dillman A.R."/>
            <person name="Macchietto M.G."/>
            <person name="Heikkinen L."/>
            <person name="Lakso M."/>
            <person name="Fracchia K.M."/>
            <person name="Antoshechkin I."/>
            <person name="Mortazavi A."/>
            <person name="Wong G."/>
            <person name="Sternberg P.W."/>
        </authorList>
    </citation>
    <scope>NUCLEOTIDE SEQUENCE [LARGE SCALE GENOMIC DNA]</scope>
    <source>
        <strain evidence="14">MT8872</strain>
    </source>
</reference>
<evidence type="ECO:0000256" key="11">
    <source>
        <dbReference type="ARBA" id="ARBA00023303"/>
    </source>
</evidence>
<evidence type="ECO:0000256" key="12">
    <source>
        <dbReference type="RuleBase" id="RU010713"/>
    </source>
</evidence>
<feature type="transmembrane region" description="Helical" evidence="12">
    <location>
        <begin position="273"/>
        <end position="295"/>
    </location>
</feature>
<dbReference type="GO" id="GO:0005921">
    <property type="term" value="C:gap junction"/>
    <property type="evidence" value="ECO:0007669"/>
    <property type="project" value="UniProtKB-SubCell"/>
</dbReference>
<keyword evidence="7" id="KW-0965">Cell junction</keyword>
<evidence type="ECO:0000313" key="14">
    <source>
        <dbReference type="Proteomes" id="UP000492821"/>
    </source>
</evidence>
<evidence type="ECO:0000256" key="5">
    <source>
        <dbReference type="ARBA" id="ARBA00022692"/>
    </source>
</evidence>
<dbReference type="PANTHER" id="PTHR11893">
    <property type="entry name" value="INNEXIN"/>
    <property type="match status" value="1"/>
</dbReference>
<feature type="transmembrane region" description="Helical" evidence="12">
    <location>
        <begin position="26"/>
        <end position="45"/>
    </location>
</feature>
<dbReference type="Proteomes" id="UP000492821">
    <property type="component" value="Unassembled WGS sequence"/>
</dbReference>
<feature type="region of interest" description="Disordered" evidence="13">
    <location>
        <begin position="397"/>
        <end position="470"/>
    </location>
</feature>
<dbReference type="WBParaSite" id="Pan_g3120.t1">
    <property type="protein sequence ID" value="Pan_g3120.t1"/>
    <property type="gene ID" value="Pan_g3120"/>
</dbReference>
<comment type="similarity">
    <text evidence="12">Belongs to the pannexin family.</text>
</comment>
<protein>
    <recommendedName>
        <fullName evidence="12">Innexin</fullName>
    </recommendedName>
</protein>
<evidence type="ECO:0000256" key="13">
    <source>
        <dbReference type="SAM" id="MobiDB-lite"/>
    </source>
</evidence>
<keyword evidence="9 12" id="KW-0406">Ion transport</keyword>
<dbReference type="PROSITE" id="PS51013">
    <property type="entry name" value="PANNEXIN"/>
    <property type="match status" value="1"/>
</dbReference>
<evidence type="ECO:0000256" key="2">
    <source>
        <dbReference type="ARBA" id="ARBA00004651"/>
    </source>
</evidence>
<feature type="transmembrane region" description="Helical" evidence="12">
    <location>
        <begin position="186"/>
        <end position="206"/>
    </location>
</feature>
<dbReference type="GO" id="GO:0005243">
    <property type="term" value="F:gap junction channel activity"/>
    <property type="evidence" value="ECO:0007669"/>
    <property type="project" value="TreeGrafter"/>
</dbReference>
<evidence type="ECO:0000256" key="10">
    <source>
        <dbReference type="ARBA" id="ARBA00023136"/>
    </source>
</evidence>
<keyword evidence="14" id="KW-1185">Reference proteome</keyword>
<evidence type="ECO:0000256" key="4">
    <source>
        <dbReference type="ARBA" id="ARBA00022475"/>
    </source>
</evidence>